<dbReference type="SUPFAM" id="SSF52540">
    <property type="entry name" value="P-loop containing nucleoside triphosphate hydrolases"/>
    <property type="match status" value="1"/>
</dbReference>
<dbReference type="PANTHER" id="PTHR42939">
    <property type="entry name" value="ABC TRANSPORTER ATP-BINDING PROTEIN ALBC-RELATED"/>
    <property type="match status" value="1"/>
</dbReference>
<dbReference type="Pfam" id="PF00005">
    <property type="entry name" value="ABC_tran"/>
    <property type="match status" value="1"/>
</dbReference>
<evidence type="ECO:0000313" key="6">
    <source>
        <dbReference type="Proteomes" id="UP000028525"/>
    </source>
</evidence>
<dbReference type="Proteomes" id="UP000028525">
    <property type="component" value="Unassembled WGS sequence"/>
</dbReference>
<dbReference type="PROSITE" id="PS00211">
    <property type="entry name" value="ABC_TRANSPORTER_1"/>
    <property type="match status" value="1"/>
</dbReference>
<keyword evidence="2" id="KW-0547">Nucleotide-binding</keyword>
<dbReference type="InterPro" id="IPR003593">
    <property type="entry name" value="AAA+_ATPase"/>
</dbReference>
<dbReference type="PROSITE" id="PS50893">
    <property type="entry name" value="ABC_TRANSPORTER_2"/>
    <property type="match status" value="1"/>
</dbReference>
<dbReference type="EMBL" id="JPME01000007">
    <property type="protein sequence ID" value="KEZ91149.1"/>
    <property type="molecule type" value="Genomic_DNA"/>
</dbReference>
<dbReference type="AlphaFoldDB" id="A0A084JQB5"/>
<dbReference type="RefSeq" id="WP_038278617.1">
    <property type="nucleotide sequence ID" value="NZ_JPME01000007.1"/>
</dbReference>
<evidence type="ECO:0000256" key="2">
    <source>
        <dbReference type="ARBA" id="ARBA00022741"/>
    </source>
</evidence>
<reference evidence="5 6" key="1">
    <citation type="submission" date="2014-07" db="EMBL/GenBank/DDBJ databases">
        <title>Draft genome of Clostridium celerecrescens 152B isolated from sediments associated with methane hydrate from Krishna Godavari basin.</title>
        <authorList>
            <person name="Honkalas V.S."/>
            <person name="Dabir A.P."/>
            <person name="Arora P."/>
            <person name="Dhakephalkar P.K."/>
        </authorList>
    </citation>
    <scope>NUCLEOTIDE SEQUENCE [LARGE SCALE GENOMIC DNA]</scope>
    <source>
        <strain evidence="5 6">152B</strain>
    </source>
</reference>
<accession>A0A084JQB5</accession>
<dbReference type="Gene3D" id="3.40.50.300">
    <property type="entry name" value="P-loop containing nucleotide triphosphate hydrolases"/>
    <property type="match status" value="1"/>
</dbReference>
<organism evidence="5 6">
    <name type="scientific">Lacrimispora celerecrescens</name>
    <dbReference type="NCBI Taxonomy" id="29354"/>
    <lineage>
        <taxon>Bacteria</taxon>
        <taxon>Bacillati</taxon>
        <taxon>Bacillota</taxon>
        <taxon>Clostridia</taxon>
        <taxon>Lachnospirales</taxon>
        <taxon>Lachnospiraceae</taxon>
        <taxon>Lacrimispora</taxon>
    </lineage>
</organism>
<proteinExistence type="predicted"/>
<evidence type="ECO:0000256" key="3">
    <source>
        <dbReference type="ARBA" id="ARBA00022840"/>
    </source>
</evidence>
<dbReference type="STRING" id="29354.IO98_05190"/>
<gene>
    <name evidence="5" type="ORF">IO98_05190</name>
</gene>
<protein>
    <submittedName>
        <fullName evidence="5">ABC transporter</fullName>
    </submittedName>
</protein>
<dbReference type="InterPro" id="IPR017871">
    <property type="entry name" value="ABC_transporter-like_CS"/>
</dbReference>
<dbReference type="PANTHER" id="PTHR42939:SF1">
    <property type="entry name" value="ABC TRANSPORTER ATP-BINDING PROTEIN ALBC-RELATED"/>
    <property type="match status" value="1"/>
</dbReference>
<dbReference type="OrthoDB" id="9801958at2"/>
<feature type="domain" description="ABC transporter" evidence="4">
    <location>
        <begin position="3"/>
        <end position="192"/>
    </location>
</feature>
<comment type="caution">
    <text evidence="5">The sequence shown here is derived from an EMBL/GenBank/DDBJ whole genome shotgun (WGS) entry which is preliminary data.</text>
</comment>
<dbReference type="GO" id="GO:0005524">
    <property type="term" value="F:ATP binding"/>
    <property type="evidence" value="ECO:0007669"/>
    <property type="project" value="UniProtKB-KW"/>
</dbReference>
<name>A0A084JQB5_9FIRM</name>
<keyword evidence="6" id="KW-1185">Reference proteome</keyword>
<sequence>MELKVNQLSKSFGTLNVFTQLNLSLHSGQVYCLMGSSGSGKTTFFRILLGLEEADSGSMEGLKGQRASAVFQENRLCESFTPVDNITMVIPGRSSRSRKQAKEELLRLLPEEALSRPVSTLSGGMKRRVAIVRALSIPCDMILMDEPFTGLDENTKRTVIQYIKKKTRGKLVIISTHQEEDVALLNGTLINL</sequence>
<dbReference type="InterPro" id="IPR027417">
    <property type="entry name" value="P-loop_NTPase"/>
</dbReference>
<keyword evidence="1" id="KW-0813">Transport</keyword>
<evidence type="ECO:0000259" key="4">
    <source>
        <dbReference type="PROSITE" id="PS50893"/>
    </source>
</evidence>
<keyword evidence="3" id="KW-0067">ATP-binding</keyword>
<dbReference type="GO" id="GO:0016887">
    <property type="term" value="F:ATP hydrolysis activity"/>
    <property type="evidence" value="ECO:0007669"/>
    <property type="project" value="InterPro"/>
</dbReference>
<dbReference type="InterPro" id="IPR003439">
    <property type="entry name" value="ABC_transporter-like_ATP-bd"/>
</dbReference>
<evidence type="ECO:0000313" key="5">
    <source>
        <dbReference type="EMBL" id="KEZ91149.1"/>
    </source>
</evidence>
<dbReference type="SMART" id="SM00382">
    <property type="entry name" value="AAA"/>
    <property type="match status" value="1"/>
</dbReference>
<evidence type="ECO:0000256" key="1">
    <source>
        <dbReference type="ARBA" id="ARBA00022448"/>
    </source>
</evidence>
<dbReference type="InterPro" id="IPR051782">
    <property type="entry name" value="ABC_Transporter_VariousFunc"/>
</dbReference>